<accession>A0ABS7GR88</accession>
<proteinExistence type="predicted"/>
<protein>
    <submittedName>
        <fullName evidence="1">Helix-turn-helix domain-containing protein</fullName>
    </submittedName>
</protein>
<evidence type="ECO:0000313" key="2">
    <source>
        <dbReference type="Proteomes" id="UP000717752"/>
    </source>
</evidence>
<dbReference type="RefSeq" id="WP_220333375.1">
    <property type="nucleotide sequence ID" value="NZ_JAEUAK010000002.1"/>
</dbReference>
<gene>
    <name evidence="1" type="ORF">JNB85_05560</name>
</gene>
<keyword evidence="2" id="KW-1185">Reference proteome</keyword>
<comment type="caution">
    <text evidence="1">The sequence shown here is derived from an EMBL/GenBank/DDBJ whole genome shotgun (WGS) entry which is preliminary data.</text>
</comment>
<dbReference type="Proteomes" id="UP000717752">
    <property type="component" value="Unassembled WGS sequence"/>
</dbReference>
<name>A0ABS7GR88_9HYPH</name>
<dbReference type="EMBL" id="JAEUAK010000002">
    <property type="protein sequence ID" value="MBW9051880.1"/>
    <property type="molecule type" value="Genomic_DNA"/>
</dbReference>
<organism evidence="1 2">
    <name type="scientific">Rhizobium mesosinicum</name>
    <dbReference type="NCBI Taxonomy" id="335017"/>
    <lineage>
        <taxon>Bacteria</taxon>
        <taxon>Pseudomonadati</taxon>
        <taxon>Pseudomonadota</taxon>
        <taxon>Alphaproteobacteria</taxon>
        <taxon>Hyphomicrobiales</taxon>
        <taxon>Rhizobiaceae</taxon>
        <taxon>Rhizobium/Agrobacterium group</taxon>
        <taxon>Rhizobium</taxon>
    </lineage>
</organism>
<evidence type="ECO:0000313" key="1">
    <source>
        <dbReference type="EMBL" id="MBW9051880.1"/>
    </source>
</evidence>
<dbReference type="SUPFAM" id="SSF46955">
    <property type="entry name" value="Putative DNA-binding domain"/>
    <property type="match status" value="1"/>
</dbReference>
<sequence length="77" mass="8703">MTGSAISYTLLSTSDVQKIAPVSNVTLWRWVRNGKFPAPIRVAKNNFWRSDEVGAWMDDMSLRRAAPDHKALSQARK</sequence>
<reference evidence="1 2" key="1">
    <citation type="journal article" date="2021" name="MBio">
        <title>Poor Competitiveness of Bradyrhizobium in Pigeon Pea Root Colonization in Indian Soils.</title>
        <authorList>
            <person name="Chalasani D."/>
            <person name="Basu A."/>
            <person name="Pullabhotla S.V.S.R.N."/>
            <person name="Jorrin B."/>
            <person name="Neal A.L."/>
            <person name="Poole P.S."/>
            <person name="Podile A.R."/>
            <person name="Tkacz A."/>
        </authorList>
    </citation>
    <scope>NUCLEOTIDE SEQUENCE [LARGE SCALE GENOMIC DNA]</scope>
    <source>
        <strain evidence="1 2">HU56</strain>
    </source>
</reference>
<dbReference type="InterPro" id="IPR009061">
    <property type="entry name" value="DNA-bd_dom_put_sf"/>
</dbReference>
<dbReference type="Gene3D" id="1.10.238.160">
    <property type="match status" value="1"/>
</dbReference>